<dbReference type="EMBL" id="OU015584">
    <property type="protein sequence ID" value="CAG5081424.1"/>
    <property type="molecule type" value="Genomic_DNA"/>
</dbReference>
<organism evidence="1 2">
    <name type="scientific">Parvicella tangerina</name>
    <dbReference type="NCBI Taxonomy" id="2829795"/>
    <lineage>
        <taxon>Bacteria</taxon>
        <taxon>Pseudomonadati</taxon>
        <taxon>Bacteroidota</taxon>
        <taxon>Flavobacteriia</taxon>
        <taxon>Flavobacteriales</taxon>
        <taxon>Parvicellaceae</taxon>
        <taxon>Parvicella</taxon>
    </lineage>
</organism>
<dbReference type="RefSeq" id="WP_258541824.1">
    <property type="nucleotide sequence ID" value="NZ_OU015584.1"/>
</dbReference>
<protein>
    <submittedName>
        <fullName evidence="1">Uncharacterized protein</fullName>
    </submittedName>
</protein>
<sequence>MAKASGPMKISGRIGDLVFYIKNGQQYVMLAGDKSDKRRKSYKKNEKFISTNKLRGGVNYFAASLYRLMKQSGVATGSKQFNAFKNEIQNRMKRLIKPGDTIKAADVKQRIHGYQWRNNHEGQAIHAELQGDCIVIENTSSERSFFNTAIKYQINVYRRTLDDVHWNGEKYDYQLPGKIPAFAQLEWICTPEATSVRISLEGLAENEFIVMSILPMQDEHYVMQSGASVWVF</sequence>
<name>A0A916JMR3_9FLAO</name>
<evidence type="ECO:0000313" key="1">
    <source>
        <dbReference type="EMBL" id="CAG5081424.1"/>
    </source>
</evidence>
<reference evidence="1" key="1">
    <citation type="submission" date="2021-04" db="EMBL/GenBank/DDBJ databases">
        <authorList>
            <person name="Rodrigo-Torres L."/>
            <person name="Arahal R. D."/>
            <person name="Lucena T."/>
        </authorList>
    </citation>
    <scope>NUCLEOTIDE SEQUENCE</scope>
    <source>
        <strain evidence="1">AS29M-1</strain>
    </source>
</reference>
<accession>A0A916JMR3</accession>
<dbReference type="KEGG" id="ptan:CRYO30217_01628"/>
<dbReference type="Proteomes" id="UP000683507">
    <property type="component" value="Chromosome"/>
</dbReference>
<keyword evidence="2" id="KW-1185">Reference proteome</keyword>
<gene>
    <name evidence="1" type="ORF">CRYO30217_01628</name>
</gene>
<evidence type="ECO:0000313" key="2">
    <source>
        <dbReference type="Proteomes" id="UP000683507"/>
    </source>
</evidence>
<dbReference type="AlphaFoldDB" id="A0A916JMR3"/>
<proteinExistence type="predicted"/>